<dbReference type="InterPro" id="IPR001638">
    <property type="entry name" value="Solute-binding_3/MltF_N"/>
</dbReference>
<dbReference type="PROSITE" id="PS01039">
    <property type="entry name" value="SBP_BACTERIAL_3"/>
    <property type="match status" value="1"/>
</dbReference>
<protein>
    <submittedName>
        <fullName evidence="7">ABC transporter substrate-binding protein</fullName>
    </submittedName>
</protein>
<name>A0A6I6FAA5_9ACTN</name>
<organism evidence="7 8">
    <name type="scientific">Streptomyces ficellus</name>
    <dbReference type="NCBI Taxonomy" id="1977088"/>
    <lineage>
        <taxon>Bacteria</taxon>
        <taxon>Bacillati</taxon>
        <taxon>Actinomycetota</taxon>
        <taxon>Actinomycetes</taxon>
        <taxon>Kitasatosporales</taxon>
        <taxon>Streptomycetaceae</taxon>
        <taxon>Streptomyces</taxon>
    </lineage>
</organism>
<dbReference type="PANTHER" id="PTHR35936">
    <property type="entry name" value="MEMBRANE-BOUND LYTIC MUREIN TRANSGLYCOSYLASE F"/>
    <property type="match status" value="1"/>
</dbReference>
<keyword evidence="8" id="KW-1185">Reference proteome</keyword>
<keyword evidence="3" id="KW-0732">Signal</keyword>
<evidence type="ECO:0000256" key="3">
    <source>
        <dbReference type="ARBA" id="ARBA00022729"/>
    </source>
</evidence>
<dbReference type="EMBL" id="CP034279">
    <property type="protein sequence ID" value="QGV77857.1"/>
    <property type="molecule type" value="Genomic_DNA"/>
</dbReference>
<dbReference type="OrthoDB" id="4633994at2"/>
<dbReference type="GO" id="GO:0030313">
    <property type="term" value="C:cell envelope"/>
    <property type="evidence" value="ECO:0007669"/>
    <property type="project" value="UniProtKB-SubCell"/>
</dbReference>
<dbReference type="SUPFAM" id="SSF53850">
    <property type="entry name" value="Periplasmic binding protein-like II"/>
    <property type="match status" value="1"/>
</dbReference>
<dbReference type="AlphaFoldDB" id="A0A6I6FAA5"/>
<dbReference type="InterPro" id="IPR018313">
    <property type="entry name" value="SBP_3_CS"/>
</dbReference>
<reference evidence="7 8" key="1">
    <citation type="submission" date="2018-12" db="EMBL/GenBank/DDBJ databases">
        <title>Complete genome sequence of Streptomyces ficellus NRRL8067, the producer of ficellomycin, feldamycin and nojirimycin.</title>
        <authorList>
            <person name="Zhang H."/>
            <person name="Yue R."/>
            <person name="Liu Y."/>
            <person name="Li M."/>
            <person name="Mu H."/>
            <person name="Zhang J."/>
        </authorList>
    </citation>
    <scope>NUCLEOTIDE SEQUENCE [LARGE SCALE GENOMIC DNA]</scope>
    <source>
        <strain evidence="7 8">NRRL 8067</strain>
    </source>
</reference>
<evidence type="ECO:0000313" key="7">
    <source>
        <dbReference type="EMBL" id="QGV77857.1"/>
    </source>
</evidence>
<proteinExistence type="inferred from homology"/>
<feature type="region of interest" description="Disordered" evidence="5">
    <location>
        <begin position="1"/>
        <end position="26"/>
    </location>
</feature>
<evidence type="ECO:0000259" key="6">
    <source>
        <dbReference type="SMART" id="SM00062"/>
    </source>
</evidence>
<comment type="subcellular location">
    <subcellularLocation>
        <location evidence="1">Cell envelope</location>
    </subcellularLocation>
</comment>
<sequence length="345" mass="35821">MPRAGATPRERRHHPPSPSHRTSPFGAIDVTARTSLPRRTAALLLAGAALAAATACGDQRDHGHAGGKPRTSAADARLADRLPEDVRSAGVITVGSDIAYPPVEFVDASGEVTGLDVDIARALGNQLGVGVRFENGTFDTLVTGLRANRYDIVMSAMNDTEDRQNGIDSATGKKVGEGVDFVDYFTAGVSLYGRRKDTGDVRGWTDLCGRTVAVQRGTVAHDLAKTERDTCARAGGPPLDLEAYDTDQQAQTRVRSGGADVGCSDFPAAAYAVKTSGGGKDFTLIGEQTGAAPYGIAVAKRDTRLRDALAAALDAIIASGQYGKILADWGGQDGAVTKAVINGGA</sequence>
<dbReference type="KEGG" id="sfic:EIZ62_06040"/>
<evidence type="ECO:0000256" key="1">
    <source>
        <dbReference type="ARBA" id="ARBA00004196"/>
    </source>
</evidence>
<dbReference type="Proteomes" id="UP000422572">
    <property type="component" value="Chromosome"/>
</dbReference>
<evidence type="ECO:0000256" key="2">
    <source>
        <dbReference type="ARBA" id="ARBA00010333"/>
    </source>
</evidence>
<feature type="domain" description="Solute-binding protein family 3/N-terminal" evidence="6">
    <location>
        <begin position="91"/>
        <end position="333"/>
    </location>
</feature>
<evidence type="ECO:0000256" key="4">
    <source>
        <dbReference type="RuleBase" id="RU003744"/>
    </source>
</evidence>
<gene>
    <name evidence="7" type="ORF">EIZ62_06040</name>
</gene>
<accession>A0A6I6FAA5</accession>
<dbReference type="Gene3D" id="3.40.190.10">
    <property type="entry name" value="Periplasmic binding protein-like II"/>
    <property type="match status" value="2"/>
</dbReference>
<dbReference type="Pfam" id="PF00497">
    <property type="entry name" value="SBP_bac_3"/>
    <property type="match status" value="1"/>
</dbReference>
<dbReference type="SMART" id="SM00062">
    <property type="entry name" value="PBPb"/>
    <property type="match status" value="1"/>
</dbReference>
<evidence type="ECO:0000256" key="5">
    <source>
        <dbReference type="SAM" id="MobiDB-lite"/>
    </source>
</evidence>
<dbReference type="CDD" id="cd01004">
    <property type="entry name" value="PBP2_MidA_like"/>
    <property type="match status" value="1"/>
</dbReference>
<dbReference type="PANTHER" id="PTHR35936:SF17">
    <property type="entry name" value="ARGININE-BINDING EXTRACELLULAR PROTEIN ARTP"/>
    <property type="match status" value="1"/>
</dbReference>
<evidence type="ECO:0000313" key="8">
    <source>
        <dbReference type="Proteomes" id="UP000422572"/>
    </source>
</evidence>
<comment type="similarity">
    <text evidence="2 4">Belongs to the bacterial solute-binding protein 3 family.</text>
</comment>